<accession>A0AAD9GDY8</accession>
<sequence>MSSYCDYDEGDSFARKLFELENDELQLELSIDFIVLGKPCTVIYQFQLQPVSLQRIHTLEAKIRAVEEELAAQKARDTKKSAETV</sequence>
<dbReference type="Proteomes" id="UP001259832">
    <property type="component" value="Unassembled WGS sequence"/>
</dbReference>
<evidence type="ECO:0000313" key="2">
    <source>
        <dbReference type="Proteomes" id="UP001259832"/>
    </source>
</evidence>
<protein>
    <submittedName>
        <fullName evidence="1">Uncharacterized protein</fullName>
    </submittedName>
</protein>
<comment type="caution">
    <text evidence="1">The sequence shown here is derived from an EMBL/GenBank/DDBJ whole genome shotgun (WGS) entry which is preliminary data.</text>
</comment>
<organism evidence="1 2">
    <name type="scientific">Phytophthora citrophthora</name>
    <dbReference type="NCBI Taxonomy" id="4793"/>
    <lineage>
        <taxon>Eukaryota</taxon>
        <taxon>Sar</taxon>
        <taxon>Stramenopiles</taxon>
        <taxon>Oomycota</taxon>
        <taxon>Peronosporomycetes</taxon>
        <taxon>Peronosporales</taxon>
        <taxon>Peronosporaceae</taxon>
        <taxon>Phytophthora</taxon>
    </lineage>
</organism>
<evidence type="ECO:0000313" key="1">
    <source>
        <dbReference type="EMBL" id="KAK1936658.1"/>
    </source>
</evidence>
<keyword evidence="2" id="KW-1185">Reference proteome</keyword>
<dbReference type="AlphaFoldDB" id="A0AAD9GDY8"/>
<proteinExistence type="predicted"/>
<reference evidence="1" key="1">
    <citation type="submission" date="2023-08" db="EMBL/GenBank/DDBJ databases">
        <title>Reference Genome Resource for the Citrus Pathogen Phytophthora citrophthora.</title>
        <authorList>
            <person name="Moller H."/>
            <person name="Coetzee B."/>
            <person name="Rose L.J."/>
            <person name="Van Niekerk J.M."/>
        </authorList>
    </citation>
    <scope>NUCLEOTIDE SEQUENCE</scope>
    <source>
        <strain evidence="1">STE-U-9442</strain>
    </source>
</reference>
<gene>
    <name evidence="1" type="ORF">P3T76_010093</name>
</gene>
<dbReference type="EMBL" id="JASMQC010000021">
    <property type="protein sequence ID" value="KAK1936658.1"/>
    <property type="molecule type" value="Genomic_DNA"/>
</dbReference>
<name>A0AAD9GDY8_9STRA</name>